<gene>
    <name evidence="2" type="ORF">JI739_10820</name>
</gene>
<dbReference type="InterPro" id="IPR003346">
    <property type="entry name" value="Transposase_20"/>
</dbReference>
<dbReference type="EMBL" id="JAEQNA010000003">
    <property type="protein sequence ID" value="MBL0420837.1"/>
    <property type="molecule type" value="Genomic_DNA"/>
</dbReference>
<organism evidence="2 3">
    <name type="scientific">Ramlibacter aurantiacus</name>
    <dbReference type="NCBI Taxonomy" id="2801330"/>
    <lineage>
        <taxon>Bacteria</taxon>
        <taxon>Pseudomonadati</taxon>
        <taxon>Pseudomonadota</taxon>
        <taxon>Betaproteobacteria</taxon>
        <taxon>Burkholderiales</taxon>
        <taxon>Comamonadaceae</taxon>
        <taxon>Ramlibacter</taxon>
    </lineage>
</organism>
<accession>A0A936ZH59</accession>
<protein>
    <submittedName>
        <fullName evidence="2">Transposase</fullName>
    </submittedName>
</protein>
<dbReference type="PANTHER" id="PTHR33055:SF13">
    <property type="entry name" value="TRANSPOSASE"/>
    <property type="match status" value="1"/>
</dbReference>
<dbReference type="PANTHER" id="PTHR33055">
    <property type="entry name" value="TRANSPOSASE FOR INSERTION SEQUENCE ELEMENT IS1111A"/>
    <property type="match status" value="1"/>
</dbReference>
<evidence type="ECO:0000259" key="1">
    <source>
        <dbReference type="Pfam" id="PF02371"/>
    </source>
</evidence>
<sequence>MLRLFTRAENASADAIVALTGLDPRPMDSGQRTGIRRLSKRGDTETRRLLYNAGMAGAKTDTWRCIYERERAKGLSATAALMALARRLVRIAYSLFKSGGQFDRNRVMMA</sequence>
<evidence type="ECO:0000313" key="3">
    <source>
        <dbReference type="Proteomes" id="UP000613011"/>
    </source>
</evidence>
<name>A0A936ZH59_9BURK</name>
<dbReference type="Pfam" id="PF02371">
    <property type="entry name" value="Transposase_20"/>
    <property type="match status" value="1"/>
</dbReference>
<dbReference type="GO" id="GO:0006313">
    <property type="term" value="P:DNA transposition"/>
    <property type="evidence" value="ECO:0007669"/>
    <property type="project" value="InterPro"/>
</dbReference>
<dbReference type="Proteomes" id="UP000613011">
    <property type="component" value="Unassembled WGS sequence"/>
</dbReference>
<dbReference type="InterPro" id="IPR047650">
    <property type="entry name" value="Transpos_IS110"/>
</dbReference>
<dbReference type="GO" id="GO:0004803">
    <property type="term" value="F:transposase activity"/>
    <property type="evidence" value="ECO:0007669"/>
    <property type="project" value="InterPro"/>
</dbReference>
<evidence type="ECO:0000313" key="2">
    <source>
        <dbReference type="EMBL" id="MBL0420837.1"/>
    </source>
</evidence>
<proteinExistence type="predicted"/>
<comment type="caution">
    <text evidence="2">The sequence shown here is derived from an EMBL/GenBank/DDBJ whole genome shotgun (WGS) entry which is preliminary data.</text>
</comment>
<feature type="domain" description="Transposase IS116/IS110/IS902 C-terminal" evidence="1">
    <location>
        <begin position="11"/>
        <end position="61"/>
    </location>
</feature>
<keyword evidence="3" id="KW-1185">Reference proteome</keyword>
<reference evidence="2" key="1">
    <citation type="submission" date="2021-01" db="EMBL/GenBank/DDBJ databases">
        <title>Ramlibacter sp. strain AW1 16S ribosomal RNA gene Genome sequencing and assembly.</title>
        <authorList>
            <person name="Kang M."/>
        </authorList>
    </citation>
    <scope>NUCLEOTIDE SEQUENCE</scope>
    <source>
        <strain evidence="2">AW1</strain>
    </source>
</reference>
<dbReference type="AlphaFoldDB" id="A0A936ZH59"/>
<dbReference type="GO" id="GO:0003677">
    <property type="term" value="F:DNA binding"/>
    <property type="evidence" value="ECO:0007669"/>
    <property type="project" value="InterPro"/>
</dbReference>